<name>A0A2V5IVB9_9MICC</name>
<dbReference type="Proteomes" id="UP000247980">
    <property type="component" value="Unassembled WGS sequence"/>
</dbReference>
<keyword evidence="1" id="KW-0812">Transmembrane</keyword>
<keyword evidence="3" id="KW-1185">Reference proteome</keyword>
<feature type="transmembrane region" description="Helical" evidence="1">
    <location>
        <begin position="42"/>
        <end position="61"/>
    </location>
</feature>
<reference evidence="2 3" key="1">
    <citation type="submission" date="2018-05" db="EMBL/GenBank/DDBJ databases">
        <title>Genetic diversity of glacier-inhabiting Cryobacterium bacteria in China and description of Cryobacterium mengkeensis sp. nov. and Arthrobacter glacialis sp. nov.</title>
        <authorList>
            <person name="Liu Q."/>
            <person name="Xin Y.-H."/>
        </authorList>
    </citation>
    <scope>NUCLEOTIDE SEQUENCE [LARGE SCALE GENOMIC DNA]</scope>
    <source>
        <strain evidence="2 3">B7</strain>
    </source>
</reference>
<comment type="caution">
    <text evidence="2">The sequence shown here is derived from an EMBL/GenBank/DDBJ whole genome shotgun (WGS) entry which is preliminary data.</text>
</comment>
<feature type="transmembrane region" description="Helical" evidence="1">
    <location>
        <begin position="170"/>
        <end position="194"/>
    </location>
</feature>
<feature type="transmembrane region" description="Helical" evidence="1">
    <location>
        <begin position="215"/>
        <end position="231"/>
    </location>
</feature>
<feature type="transmembrane region" description="Helical" evidence="1">
    <location>
        <begin position="73"/>
        <end position="94"/>
    </location>
</feature>
<dbReference type="InterPro" id="IPR021315">
    <property type="entry name" value="Gap/Sap"/>
</dbReference>
<gene>
    <name evidence="2" type="ORF">CVS30_12605</name>
</gene>
<dbReference type="AlphaFoldDB" id="A0A2V5IVB9"/>
<dbReference type="RefSeq" id="WP_110485681.1">
    <property type="nucleotide sequence ID" value="NZ_QJVC01000013.1"/>
</dbReference>
<proteinExistence type="predicted"/>
<sequence>MIDLAWELIPALLGIVASPLAIIAMIAVLLSRNSQQNGIMYWIGWTCAVLISVGLGYWIFARIEVDLTAEPPAWVPVVRFIFGLFLVAGAVWTYRRSRLKLTAMARADSLEDVVAAAPQLPGWLKTVDTFTAPRSFCLGLGIFLLNPINLSCAAVAALDIRLADLSTQVSMTFLIVFMILCIVPFSVPVILTLLQREKAGPVLERMRGWIVKNNANMSTIFLSLLAFMQIQKSLAELPWF</sequence>
<evidence type="ECO:0008006" key="4">
    <source>
        <dbReference type="Google" id="ProtNLM"/>
    </source>
</evidence>
<accession>A0A2V5IVB9</accession>
<protein>
    <recommendedName>
        <fullName evidence="4">GAP family protein</fullName>
    </recommendedName>
</protein>
<evidence type="ECO:0000313" key="2">
    <source>
        <dbReference type="EMBL" id="PYI38053.1"/>
    </source>
</evidence>
<evidence type="ECO:0000256" key="1">
    <source>
        <dbReference type="SAM" id="Phobius"/>
    </source>
</evidence>
<dbReference type="Pfam" id="PF11139">
    <property type="entry name" value="SfLAP"/>
    <property type="match status" value="1"/>
</dbReference>
<dbReference type="EMBL" id="QJVC01000013">
    <property type="protein sequence ID" value="PYI38053.1"/>
    <property type="molecule type" value="Genomic_DNA"/>
</dbReference>
<organism evidence="2 3">
    <name type="scientific">Arthrobacter psychrolactophilus</name>
    <dbReference type="NCBI Taxonomy" id="92442"/>
    <lineage>
        <taxon>Bacteria</taxon>
        <taxon>Bacillati</taxon>
        <taxon>Actinomycetota</taxon>
        <taxon>Actinomycetes</taxon>
        <taxon>Micrococcales</taxon>
        <taxon>Micrococcaceae</taxon>
        <taxon>Arthrobacter</taxon>
    </lineage>
</organism>
<feature type="transmembrane region" description="Helical" evidence="1">
    <location>
        <begin position="135"/>
        <end position="158"/>
    </location>
</feature>
<keyword evidence="1" id="KW-1133">Transmembrane helix</keyword>
<dbReference type="OrthoDB" id="4753036at2"/>
<evidence type="ECO:0000313" key="3">
    <source>
        <dbReference type="Proteomes" id="UP000247980"/>
    </source>
</evidence>
<feature type="transmembrane region" description="Helical" evidence="1">
    <location>
        <begin position="12"/>
        <end position="30"/>
    </location>
</feature>
<keyword evidence="1" id="KW-0472">Membrane</keyword>